<accession>A0A9P5ZZP7</accession>
<reference evidence="3" key="1">
    <citation type="submission" date="2020-11" db="EMBL/GenBank/DDBJ databases">
        <authorList>
            <consortium name="DOE Joint Genome Institute"/>
            <person name="Ahrendt S."/>
            <person name="Riley R."/>
            <person name="Andreopoulos W."/>
            <person name="Labutti K."/>
            <person name="Pangilinan J."/>
            <person name="Ruiz-Duenas F.J."/>
            <person name="Barrasa J.M."/>
            <person name="Sanchez-Garcia M."/>
            <person name="Camarero S."/>
            <person name="Miyauchi S."/>
            <person name="Serrano A."/>
            <person name="Linde D."/>
            <person name="Babiker R."/>
            <person name="Drula E."/>
            <person name="Ayuso-Fernandez I."/>
            <person name="Pacheco R."/>
            <person name="Padilla G."/>
            <person name="Ferreira P."/>
            <person name="Barriuso J."/>
            <person name="Kellner H."/>
            <person name="Castanera R."/>
            <person name="Alfaro M."/>
            <person name="Ramirez L."/>
            <person name="Pisabarro A.G."/>
            <person name="Kuo A."/>
            <person name="Tritt A."/>
            <person name="Lipzen A."/>
            <person name="He G."/>
            <person name="Yan M."/>
            <person name="Ng V."/>
            <person name="Cullen D."/>
            <person name="Martin F."/>
            <person name="Rosso M.-N."/>
            <person name="Henrissat B."/>
            <person name="Hibbett D."/>
            <person name="Martinez A.T."/>
            <person name="Grigoriev I.V."/>
        </authorList>
    </citation>
    <scope>NUCLEOTIDE SEQUENCE</scope>
    <source>
        <strain evidence="3">ATCC 90797</strain>
    </source>
</reference>
<gene>
    <name evidence="3" type="ORF">BDN71DRAFT_1429939</name>
</gene>
<keyword evidence="4" id="KW-1185">Reference proteome</keyword>
<keyword evidence="2" id="KW-0812">Transmembrane</keyword>
<name>A0A9P5ZZP7_PLEER</name>
<evidence type="ECO:0000256" key="1">
    <source>
        <dbReference type="SAM" id="MobiDB-lite"/>
    </source>
</evidence>
<protein>
    <submittedName>
        <fullName evidence="3">Uncharacterized protein</fullName>
    </submittedName>
</protein>
<feature type="region of interest" description="Disordered" evidence="1">
    <location>
        <begin position="38"/>
        <end position="60"/>
    </location>
</feature>
<evidence type="ECO:0000313" key="4">
    <source>
        <dbReference type="Proteomes" id="UP000807025"/>
    </source>
</evidence>
<dbReference type="Proteomes" id="UP000807025">
    <property type="component" value="Unassembled WGS sequence"/>
</dbReference>
<dbReference type="AlphaFoldDB" id="A0A9P5ZZP7"/>
<feature type="compositionally biased region" description="Basic and acidic residues" evidence="1">
    <location>
        <begin position="44"/>
        <end position="55"/>
    </location>
</feature>
<proteinExistence type="predicted"/>
<sequence length="230" mass="25180">MQPGECRTYLHMKQKKAWLLVLPSYGSEGLSELLSESLGSSLKDNSDPSGEKVSSDEDPGSLPLLRPAEWCFLLNTQLRISQFKALVVEGFGAGTAGFVLHLSVQVVIIREVYVPPVMEVDALSLVPGEAISRLSKLLMGLSIILHVLMLFGDPIFFFHGDLLCKGYALCYNITVRAMLGLSRVWEKDWRLTSEFQVVGGSHTWDGATMGGIGSSHGKMEDRKCGQCEAS</sequence>
<feature type="transmembrane region" description="Helical" evidence="2">
    <location>
        <begin position="137"/>
        <end position="160"/>
    </location>
</feature>
<keyword evidence="2" id="KW-0472">Membrane</keyword>
<keyword evidence="2" id="KW-1133">Transmembrane helix</keyword>
<evidence type="ECO:0000256" key="2">
    <source>
        <dbReference type="SAM" id="Phobius"/>
    </source>
</evidence>
<comment type="caution">
    <text evidence="3">The sequence shown here is derived from an EMBL/GenBank/DDBJ whole genome shotgun (WGS) entry which is preliminary data.</text>
</comment>
<dbReference type="EMBL" id="MU154548">
    <property type="protein sequence ID" value="KAF9496939.1"/>
    <property type="molecule type" value="Genomic_DNA"/>
</dbReference>
<organism evidence="3 4">
    <name type="scientific">Pleurotus eryngii</name>
    <name type="common">Boletus of the steppes</name>
    <dbReference type="NCBI Taxonomy" id="5323"/>
    <lineage>
        <taxon>Eukaryota</taxon>
        <taxon>Fungi</taxon>
        <taxon>Dikarya</taxon>
        <taxon>Basidiomycota</taxon>
        <taxon>Agaricomycotina</taxon>
        <taxon>Agaricomycetes</taxon>
        <taxon>Agaricomycetidae</taxon>
        <taxon>Agaricales</taxon>
        <taxon>Pleurotineae</taxon>
        <taxon>Pleurotaceae</taxon>
        <taxon>Pleurotus</taxon>
    </lineage>
</organism>
<evidence type="ECO:0000313" key="3">
    <source>
        <dbReference type="EMBL" id="KAF9496939.1"/>
    </source>
</evidence>